<accession>A0A146FQZ3</accession>
<comment type="caution">
    <text evidence="1">The sequence shown here is derived from an EMBL/GenBank/DDBJ whole genome shotgun (WGS) entry which is preliminary data.</text>
</comment>
<reference evidence="2" key="2">
    <citation type="submission" date="2016-02" db="EMBL/GenBank/DDBJ databases">
        <title>Genome sequencing of Aspergillus luchuensis NBRC 4314.</title>
        <authorList>
            <person name="Yamada O."/>
        </authorList>
    </citation>
    <scope>NUCLEOTIDE SEQUENCE [LARGE SCALE GENOMIC DNA]</scope>
    <source>
        <strain evidence="2">RIB 2604</strain>
    </source>
</reference>
<gene>
    <name evidence="1" type="ORF">RIB2604_02502220</name>
</gene>
<reference evidence="1 2" key="1">
    <citation type="journal article" date="2016" name="DNA Res.">
        <title>Genome sequence of Aspergillus luchuensis NBRC 4314.</title>
        <authorList>
            <person name="Yamada O."/>
            <person name="Machida M."/>
            <person name="Hosoyama A."/>
            <person name="Goto M."/>
            <person name="Takahashi T."/>
            <person name="Futagami T."/>
            <person name="Yamagata Y."/>
            <person name="Takeuchi M."/>
            <person name="Kobayashi T."/>
            <person name="Koike H."/>
            <person name="Abe K."/>
            <person name="Asai K."/>
            <person name="Arita M."/>
            <person name="Fujita N."/>
            <person name="Fukuda K."/>
            <person name="Higa K."/>
            <person name="Horikawa H."/>
            <person name="Ishikawa T."/>
            <person name="Jinno K."/>
            <person name="Kato Y."/>
            <person name="Kirimura K."/>
            <person name="Mizutani O."/>
            <person name="Nakasone K."/>
            <person name="Sano M."/>
            <person name="Shiraishi Y."/>
            <person name="Tsukahara M."/>
            <person name="Gomi K."/>
        </authorList>
    </citation>
    <scope>NUCLEOTIDE SEQUENCE [LARGE SCALE GENOMIC DNA]</scope>
    <source>
        <strain evidence="1 2">RIB 2604</strain>
    </source>
</reference>
<dbReference type="EMBL" id="BCWF01000024">
    <property type="protein sequence ID" value="GAT28146.1"/>
    <property type="molecule type" value="Genomic_DNA"/>
</dbReference>
<name>A0A146FQZ3_ASPKA</name>
<dbReference type="AlphaFoldDB" id="A0A146FQZ3"/>
<protein>
    <submittedName>
        <fullName evidence="1">Similar to An11g09220</fullName>
    </submittedName>
</protein>
<proteinExistence type="predicted"/>
<dbReference type="VEuPathDB" id="FungiDB:ASPFODRAFT_123650"/>
<evidence type="ECO:0000313" key="1">
    <source>
        <dbReference type="EMBL" id="GAT28146.1"/>
    </source>
</evidence>
<organism evidence="1 2">
    <name type="scientific">Aspergillus kawachii</name>
    <name type="common">White koji mold</name>
    <name type="synonym">Aspergillus awamori var. kawachi</name>
    <dbReference type="NCBI Taxonomy" id="1069201"/>
    <lineage>
        <taxon>Eukaryota</taxon>
        <taxon>Fungi</taxon>
        <taxon>Dikarya</taxon>
        <taxon>Ascomycota</taxon>
        <taxon>Pezizomycotina</taxon>
        <taxon>Eurotiomycetes</taxon>
        <taxon>Eurotiomycetidae</taxon>
        <taxon>Eurotiales</taxon>
        <taxon>Aspergillaceae</taxon>
        <taxon>Aspergillus</taxon>
        <taxon>Aspergillus subgen. Circumdati</taxon>
    </lineage>
</organism>
<evidence type="ECO:0000313" key="2">
    <source>
        <dbReference type="Proteomes" id="UP000075230"/>
    </source>
</evidence>
<dbReference type="Proteomes" id="UP000075230">
    <property type="component" value="Unassembled WGS sequence"/>
</dbReference>
<sequence>MAQGSGRPLEELPVELLQAILAAAPDIKTLEAAVMTGPCLYNAFKGAEEFIVRSVVLRQFDADLLHDVLATHASSKTQDWSIDQAEKFFTSYFARDQHHFVDSMEWKLSQARSIGRFDGTVQYFVDHIVTKFLSTYTYWNDTQVVPPTKLERNRISRSLYRFETFCNLYPFWKYALRYDTGKLYIDNFAPWENEQLVCVSESLYKNFILPESHLFRGLTHIRRFALEKDTDLQQIAQVIRVTRLDGMVFHSFINDMTRLLGRKETPNLDDFNPEDEEKYIPRPWFRDPDSGPEDIWRWANQWNPRKHFFAARNAQNLRSWLYVMWDRWRIDEMRVLNKSRPWPYGDR</sequence>